<evidence type="ECO:0000256" key="2">
    <source>
        <dbReference type="SAM" id="MobiDB-lite"/>
    </source>
</evidence>
<reference evidence="4" key="1">
    <citation type="submission" date="2024-06" db="EMBL/GenBank/DDBJ databases">
        <title>Multi-omics analyses provide insights into the biosynthesis of the anticancer antibiotic pleurotin in Hohenbuehelia grisea.</title>
        <authorList>
            <person name="Weaver J.A."/>
            <person name="Alberti F."/>
        </authorList>
    </citation>
    <scope>NUCLEOTIDE SEQUENCE [LARGE SCALE GENOMIC DNA]</scope>
    <source>
        <strain evidence="4">T-177</strain>
    </source>
</reference>
<proteinExistence type="predicted"/>
<evidence type="ECO:0000256" key="1">
    <source>
        <dbReference type="SAM" id="Coils"/>
    </source>
</evidence>
<feature type="compositionally biased region" description="Basic and acidic residues" evidence="2">
    <location>
        <begin position="89"/>
        <end position="102"/>
    </location>
</feature>
<sequence>MHDGDGTPIASTSYVTSNTALVTTLAALLVATGSAVLWRSSLLALAGVSSPSAVAAESAVAAGKKRDPGGGQDAATKPTRTKERRKRGKDPMKELHKVEKNLKGKLLATVNKPTRDANDSDSRTPTPAPLAPGFSNRSAEGSRDTSVATSSRSASSSASLRYRRPSIEFPPGPRPTSGESFSRHNRDPSVYADPASSSGNTPRQTRNLGTDDAESLIPLGATLPETSDAGSYLANAPPTVDDETIPSPSSRLRSSTSHRATSLNDSAPESAYLADVSLNSHTDVSTSTTSIATNVLESDDESHQPLPPADHVIGTNAAALLGMVTSLSMPHAPVPRLSSSYAPESMPASSTSTISSDSPVADEPLTTPTLFPSLNPPRVSSVDIPTSLTNGHANDMHGNSSRGSDTRAHPYSHALPPRRAHTPSSTVSSSSVASSRAHSIADAPGAPSPSLSTETQLASLRGALEAARQREDKMRADFEKMAKDLEMARYESVTGRQREAELQSQVVHLTHRLHSFGAPYPLQNNVSPHPGVQPPQPFPFSSPPLPHHLHIPPNLNGAYRFSLSASPSPTPSPTRPQNGSQLRSTPLGDHSIRNPSTMNGMLSPPPNFSPLGPQSPQHMLGYPIPPPGTHPQTFARSPLPGGHLPPSQLQPNPFAMFMPYAAAPAPGASSTAASGHSTASSSVGSMSPELAQGVSIAHPSSPPVSPGMATIYDARGRQRMRGSPAIPGASPVWTGDAADGWMEPLFVNGSGAKYPAYDHGDGEGMDGGSTEEELNDVLADAILKRPESIRRQNKRGDSQRAVEKEVESGQDPWALGDEQQTEFTFPSLSDLGNVSANRSQRVQTSRADDVTVNVAENGAALVGEDPGLLVAETGGEVEGASPLSQVESIDVRSGGAERTATGLDWSTPSVGHETVDVEHATDTGSGVESPVENHFETVAGMEKAAGLLNPFDFPGSDTAHSHPAQSAAPASDSDPEDVTPKLEGGVPALSTVNDE</sequence>
<feature type="compositionally biased region" description="Low complexity" evidence="2">
    <location>
        <begin position="349"/>
        <end position="358"/>
    </location>
</feature>
<feature type="region of interest" description="Disordered" evidence="2">
    <location>
        <begin position="665"/>
        <end position="686"/>
    </location>
</feature>
<feature type="compositionally biased region" description="Basic and acidic residues" evidence="2">
    <location>
        <begin position="113"/>
        <end position="122"/>
    </location>
</feature>
<evidence type="ECO:0000313" key="3">
    <source>
        <dbReference type="EMBL" id="KAL0958820.1"/>
    </source>
</evidence>
<keyword evidence="1" id="KW-0175">Coiled coil</keyword>
<feature type="compositionally biased region" description="Pro residues" evidence="2">
    <location>
        <begin position="531"/>
        <end position="546"/>
    </location>
</feature>
<feature type="region of interest" description="Disordered" evidence="2">
    <location>
        <begin position="525"/>
        <end position="651"/>
    </location>
</feature>
<feature type="region of interest" description="Disordered" evidence="2">
    <location>
        <begin position="338"/>
        <end position="455"/>
    </location>
</feature>
<comment type="caution">
    <text evidence="3">The sequence shown here is derived from an EMBL/GenBank/DDBJ whole genome shotgun (WGS) entry which is preliminary data.</text>
</comment>
<feature type="compositionally biased region" description="Basic and acidic residues" evidence="2">
    <location>
        <begin position="788"/>
        <end position="807"/>
    </location>
</feature>
<keyword evidence="4" id="KW-1185">Reference proteome</keyword>
<accession>A0ABR3JSI6</accession>
<feature type="region of interest" description="Disordered" evidence="2">
    <location>
        <begin position="59"/>
        <end position="266"/>
    </location>
</feature>
<feature type="compositionally biased region" description="Low complexity" evidence="2">
    <location>
        <begin position="422"/>
        <end position="438"/>
    </location>
</feature>
<dbReference type="EMBL" id="JASNQZ010000003">
    <property type="protein sequence ID" value="KAL0958820.1"/>
    <property type="molecule type" value="Genomic_DNA"/>
</dbReference>
<organism evidence="3 4">
    <name type="scientific">Hohenbuehelia grisea</name>
    <dbReference type="NCBI Taxonomy" id="104357"/>
    <lineage>
        <taxon>Eukaryota</taxon>
        <taxon>Fungi</taxon>
        <taxon>Dikarya</taxon>
        <taxon>Basidiomycota</taxon>
        <taxon>Agaricomycotina</taxon>
        <taxon>Agaricomycetes</taxon>
        <taxon>Agaricomycetidae</taxon>
        <taxon>Agaricales</taxon>
        <taxon>Pleurotineae</taxon>
        <taxon>Pleurotaceae</taxon>
        <taxon>Hohenbuehelia</taxon>
    </lineage>
</organism>
<feature type="compositionally biased region" description="Low complexity" evidence="2">
    <location>
        <begin position="246"/>
        <end position="263"/>
    </location>
</feature>
<evidence type="ECO:0000313" key="4">
    <source>
        <dbReference type="Proteomes" id="UP001556367"/>
    </source>
</evidence>
<feature type="compositionally biased region" description="Polar residues" evidence="2">
    <location>
        <begin position="195"/>
        <end position="208"/>
    </location>
</feature>
<name>A0ABR3JSI6_9AGAR</name>
<protein>
    <submittedName>
        <fullName evidence="3">Uncharacterized protein</fullName>
    </submittedName>
</protein>
<feature type="compositionally biased region" description="Low complexity" evidence="2">
    <location>
        <begin position="551"/>
        <end position="567"/>
    </location>
</feature>
<gene>
    <name evidence="3" type="ORF">HGRIS_014139</name>
</gene>
<feature type="compositionally biased region" description="Low complexity" evidence="2">
    <location>
        <begin position="961"/>
        <end position="972"/>
    </location>
</feature>
<feature type="region of interest" description="Disordered" evidence="2">
    <location>
        <begin position="946"/>
        <end position="995"/>
    </location>
</feature>
<feature type="compositionally biased region" description="Polar residues" evidence="2">
    <location>
        <begin position="383"/>
        <end position="403"/>
    </location>
</feature>
<feature type="region of interest" description="Disordered" evidence="2">
    <location>
        <begin position="891"/>
        <end position="911"/>
    </location>
</feature>
<feature type="coiled-coil region" evidence="1">
    <location>
        <begin position="457"/>
        <end position="484"/>
    </location>
</feature>
<feature type="region of interest" description="Disordered" evidence="2">
    <location>
        <begin position="788"/>
        <end position="810"/>
    </location>
</feature>
<dbReference type="Proteomes" id="UP001556367">
    <property type="component" value="Unassembled WGS sequence"/>
</dbReference>
<feature type="compositionally biased region" description="Low complexity" evidence="2">
    <location>
        <begin position="144"/>
        <end position="160"/>
    </location>
</feature>